<dbReference type="PeptideAtlas" id="Q6ZR97"/>
<evidence type="ECO:0000256" key="1">
    <source>
        <dbReference type="SAM" id="MobiDB-lite"/>
    </source>
</evidence>
<proteinExistence type="evidence at transcript level"/>
<feature type="compositionally biased region" description="Basic residues" evidence="1">
    <location>
        <begin position="72"/>
        <end position="91"/>
    </location>
</feature>
<name>Q6ZR97_HUMAN</name>
<reference evidence="2" key="1">
    <citation type="submission" date="2003-07" db="EMBL/GenBank/DDBJ databases">
        <title>NEDO human cDNA sequencing project.</title>
        <authorList>
            <person name="Ninomiya K."/>
            <person name="Wagatsuma M."/>
            <person name="Kanda K."/>
            <person name="Kondo H."/>
            <person name="Yokoi T."/>
            <person name="Kodaira H."/>
            <person name="Furuya T."/>
            <person name="Takahashi M."/>
            <person name="Kikkawa E."/>
            <person name="Omura Y."/>
            <person name="Abe K."/>
            <person name="Kamihara K."/>
            <person name="Katsuta N."/>
            <person name="Sato K."/>
            <person name="Tanikawa M."/>
            <person name="Yamazaki M."/>
            <person name="Sugiyama T."/>
            <person name="Irie R."/>
            <person name="Otsuki T."/>
            <person name="Sato H."/>
            <person name="Ota T."/>
            <person name="Wakamatsu A."/>
            <person name="Ishii S."/>
            <person name="Yamamoto J."/>
            <person name="Isono Y."/>
            <person name="Kawai-Hio Y."/>
            <person name="Saito K."/>
            <person name="Nishikawa T."/>
            <person name="Kimura K."/>
            <person name="Yamashita H."/>
            <person name="Matsuo K."/>
            <person name="Nakamura Y."/>
            <person name="Sekine M."/>
            <person name="Kikuchi H."/>
            <person name="Murakawa K."/>
            <person name="Kanehori K."/>
            <person name="Takahashi-Fujii A."/>
            <person name="Oshima A."/>
            <person name="Sugiyama A."/>
            <person name="Kawakami B."/>
            <person name="Suzuki Y."/>
            <person name="Sugano S."/>
            <person name="Nagahari K."/>
            <person name="Masuho Y."/>
            <person name="Nagai K."/>
            <person name="Isogai T."/>
        </authorList>
    </citation>
    <scope>NUCLEOTIDE SEQUENCE</scope>
    <source>
        <tissue evidence="2">Thymus</tissue>
    </source>
</reference>
<dbReference type="EMBL" id="AK128391">
    <property type="protein sequence ID" value="BAC87416.1"/>
    <property type="molecule type" value="mRNA"/>
</dbReference>
<dbReference type="PANTHER" id="PTHR12138">
    <property type="entry name" value="PRIMATE-EXPANDED PROTEIN FAMILY"/>
    <property type="match status" value="1"/>
</dbReference>
<protein>
    <submittedName>
        <fullName evidence="2">cDNA FLJ46534 fis, clone THYMU3037052, weakly similar to Homo sapiens HIV TAT specific factor 1 (HTATSF1)</fullName>
    </submittedName>
</protein>
<sequence>MSDPQTEELKVKFYRDNQGHLKGDRLCDHWKREAVDLAFMHLDEDDTGNCTLQVEVAKYQRNGKYEASGRKCANHRKAPSLRQKRPRRSPSKRRDTSELSSSNTFHPVDFEDGQRRPSRRVKFGPTRRLIVFDRHPAGEPVSWRNAGAAAHCIQTFDGLIPSPKAGVQWCDLSSLQPLPPSSSDSLTSASQVPGTADVCHHTWLIFFFFYRVGVSPCCPGWPQTAELKQSAHLSLQKCWDSRWEPSRLAIFKKSLALSPRLECSGAISAHCKLCFPASRHSPASASRVAGTAGARHQTRLNICIFGRDGVSLCWPGWSRSATSALWEAQGGKIT</sequence>
<feature type="region of interest" description="Disordered" evidence="1">
    <location>
        <begin position="67"/>
        <end position="119"/>
    </location>
</feature>
<dbReference type="AlphaFoldDB" id="Q6ZR97"/>
<evidence type="ECO:0000313" key="2">
    <source>
        <dbReference type="EMBL" id="BAC87416.1"/>
    </source>
</evidence>
<dbReference type="PANTHER" id="PTHR12138:SF75">
    <property type="entry name" value="SECRETED PROTEIN"/>
    <property type="match status" value="1"/>
</dbReference>
<accession>Q6ZR97</accession>
<organism evidence="2">
    <name type="scientific">Homo sapiens</name>
    <name type="common">Human</name>
    <dbReference type="NCBI Taxonomy" id="9606"/>
    <lineage>
        <taxon>Eukaryota</taxon>
        <taxon>Metazoa</taxon>
        <taxon>Chordata</taxon>
        <taxon>Craniata</taxon>
        <taxon>Vertebrata</taxon>
        <taxon>Euteleostomi</taxon>
        <taxon>Mammalia</taxon>
        <taxon>Eutheria</taxon>
        <taxon>Euarchontoglires</taxon>
        <taxon>Primates</taxon>
        <taxon>Haplorrhini</taxon>
        <taxon>Catarrhini</taxon>
        <taxon>Hominidae</taxon>
        <taxon>Homo</taxon>
    </lineage>
</organism>